<dbReference type="AlphaFoldDB" id="A0A060CL21"/>
<organism evidence="1">
    <name type="scientific">uncultured Cellvibrio sp</name>
    <dbReference type="NCBI Taxonomy" id="174586"/>
    <lineage>
        <taxon>Bacteria</taxon>
        <taxon>Pseudomonadati</taxon>
        <taxon>Pseudomonadota</taxon>
        <taxon>Gammaproteobacteria</taxon>
        <taxon>Cellvibrionales</taxon>
        <taxon>Cellvibrionaceae</taxon>
        <taxon>Cellvibrio</taxon>
        <taxon>environmental samples</taxon>
    </lineage>
</organism>
<sequence length="63" mass="7014">MADTRASESAMASASDQALKNWILPTANEFIKDESKHYKRPEGNPGSNFPLFKTILMIMIGNK</sequence>
<name>A0A060CL21_9GAMM</name>
<protein>
    <submittedName>
        <fullName evidence="1">CAZy families GH2 protein</fullName>
    </submittedName>
</protein>
<proteinExistence type="predicted"/>
<accession>A0A060CL21</accession>
<dbReference type="EMBL" id="KF126148">
    <property type="protein sequence ID" value="AIA93491.1"/>
    <property type="molecule type" value="Genomic_DNA"/>
</dbReference>
<reference evidence="1" key="1">
    <citation type="journal article" date="2013" name="Environ. Microbiol.">
        <title>Seasonally variable intestinal metagenomes of the red palm weevil (Rhynchophorus ferrugineus).</title>
        <authorList>
            <person name="Jia S."/>
            <person name="Zhang X."/>
            <person name="Zhang G."/>
            <person name="Yin A."/>
            <person name="Zhang S."/>
            <person name="Li F."/>
            <person name="Wang L."/>
            <person name="Zhao D."/>
            <person name="Yun Q."/>
            <person name="Tala"/>
            <person name="Wang J."/>
            <person name="Sun G."/>
            <person name="Baabdullah M."/>
            <person name="Yu X."/>
            <person name="Hu S."/>
            <person name="Al-Mssallem I.S."/>
            <person name="Yu J."/>
        </authorList>
    </citation>
    <scope>NUCLEOTIDE SEQUENCE</scope>
</reference>
<evidence type="ECO:0000313" key="1">
    <source>
        <dbReference type="EMBL" id="AIA93491.1"/>
    </source>
</evidence>